<organism evidence="2">
    <name type="scientific">uncultured Solirubrobacteraceae bacterium</name>
    <dbReference type="NCBI Taxonomy" id="1162706"/>
    <lineage>
        <taxon>Bacteria</taxon>
        <taxon>Bacillati</taxon>
        <taxon>Actinomycetota</taxon>
        <taxon>Thermoleophilia</taxon>
        <taxon>Solirubrobacterales</taxon>
        <taxon>Solirubrobacteraceae</taxon>
        <taxon>environmental samples</taxon>
    </lineage>
</organism>
<keyword evidence="1" id="KW-0472">Membrane</keyword>
<dbReference type="AlphaFoldDB" id="A0A6J4TM49"/>
<gene>
    <name evidence="2" type="ORF">AVDCRST_MAG13-3836</name>
</gene>
<feature type="transmembrane region" description="Helical" evidence="1">
    <location>
        <begin position="35"/>
        <end position="55"/>
    </location>
</feature>
<accession>A0A6J4TM49</accession>
<dbReference type="PANTHER" id="PTHR34821">
    <property type="entry name" value="INNER MEMBRANE PROTEIN YDCZ"/>
    <property type="match status" value="1"/>
</dbReference>
<name>A0A6J4TM49_9ACTN</name>
<evidence type="ECO:0000313" key="2">
    <source>
        <dbReference type="EMBL" id="CAA9527102.1"/>
    </source>
</evidence>
<proteinExistence type="predicted"/>
<dbReference type="GO" id="GO:0005886">
    <property type="term" value="C:plasma membrane"/>
    <property type="evidence" value="ECO:0007669"/>
    <property type="project" value="TreeGrafter"/>
</dbReference>
<dbReference type="PANTHER" id="PTHR34821:SF2">
    <property type="entry name" value="INNER MEMBRANE PROTEIN YDCZ"/>
    <property type="match status" value="1"/>
</dbReference>
<keyword evidence="1" id="KW-0812">Transmembrane</keyword>
<sequence length="146" mass="14550">MDRNLALAATLAVGALVAFQPPANALLAREVGDLGAALTSLLVAAGIVGVLLLTVGDPAELRGLRELRPVHLLGGLGGAAIVLVSLITVRSLGAGGVTAALVATQLGVSALSDRFGWVGLEQSPLTASKLFGIALLLAGTWLVTSP</sequence>
<evidence type="ECO:0000256" key="1">
    <source>
        <dbReference type="SAM" id="Phobius"/>
    </source>
</evidence>
<dbReference type="InterPro" id="IPR006750">
    <property type="entry name" value="YdcZ"/>
</dbReference>
<evidence type="ECO:0008006" key="3">
    <source>
        <dbReference type="Google" id="ProtNLM"/>
    </source>
</evidence>
<reference evidence="2" key="1">
    <citation type="submission" date="2020-02" db="EMBL/GenBank/DDBJ databases">
        <authorList>
            <person name="Meier V. D."/>
        </authorList>
    </citation>
    <scope>NUCLEOTIDE SEQUENCE</scope>
    <source>
        <strain evidence="2">AVDCRST_MAG13</strain>
    </source>
</reference>
<dbReference type="Pfam" id="PF04657">
    <property type="entry name" value="DMT_YdcZ"/>
    <property type="match status" value="1"/>
</dbReference>
<keyword evidence="1" id="KW-1133">Transmembrane helix</keyword>
<feature type="transmembrane region" description="Helical" evidence="1">
    <location>
        <begin position="67"/>
        <end position="87"/>
    </location>
</feature>
<protein>
    <recommendedName>
        <fullName evidence="3">Integral membrane protein</fullName>
    </recommendedName>
</protein>
<dbReference type="EMBL" id="CADCVO010000592">
    <property type="protein sequence ID" value="CAA9527102.1"/>
    <property type="molecule type" value="Genomic_DNA"/>
</dbReference>